<evidence type="ECO:0000256" key="4">
    <source>
        <dbReference type="ARBA" id="ARBA00009667"/>
    </source>
</evidence>
<keyword evidence="13" id="KW-1185">Reference proteome</keyword>
<dbReference type="EC" id="5.3.1.16" evidence="9 11"/>
<dbReference type="OrthoDB" id="9807749at2"/>
<evidence type="ECO:0000256" key="6">
    <source>
        <dbReference type="ARBA" id="ARBA00022605"/>
    </source>
</evidence>
<accession>A0A5C6V8U5</accession>
<evidence type="ECO:0000256" key="8">
    <source>
        <dbReference type="ARBA" id="ARBA00023235"/>
    </source>
</evidence>
<evidence type="ECO:0000256" key="9">
    <source>
        <dbReference type="HAMAP-Rule" id="MF_01014"/>
    </source>
</evidence>
<keyword evidence="5 9" id="KW-0963">Cytoplasm</keyword>
<dbReference type="PANTHER" id="PTHR43090">
    <property type="entry name" value="1-(5-PHOSPHORIBOSYL)-5-[(5-PHOSPHORIBOSYLAMINO)METHYLIDENEAMINO] IMIDAZOLE-4-CARBOXAMIDE ISOMERASE"/>
    <property type="match status" value="1"/>
</dbReference>
<keyword evidence="8 9" id="KW-0413">Isomerase</keyword>
<organism evidence="12 13">
    <name type="scientific">Luteibaculum oceani</name>
    <dbReference type="NCBI Taxonomy" id="1294296"/>
    <lineage>
        <taxon>Bacteria</taxon>
        <taxon>Pseudomonadati</taxon>
        <taxon>Bacteroidota</taxon>
        <taxon>Flavobacteriia</taxon>
        <taxon>Flavobacteriales</taxon>
        <taxon>Luteibaculaceae</taxon>
        <taxon>Luteibaculum</taxon>
    </lineage>
</organism>
<gene>
    <name evidence="9 12" type="primary">hisA</name>
    <name evidence="12" type="ORF">FRX97_05585</name>
</gene>
<sequence>MEIIPAIDLIDGKCVRLTQGDYQQKVVYNENPLEQAKYFEGIGIKRLHLVDLDGAKAGQVQNLKVLEGICSKTELEVDFSGGISGTPWCNAVFDAGAKYMAIGSVAVKNPSLLEEWISEFGADKIILAADVKNEKVAVSGWEESSDLNIFSFLKYWLDKGIVQTFVTDISKDGMLAGPAFELYQSLLERFPKLHLIASGGVSNASDLQKLKKANLSGAIVGKAIYEGRISELELKSLV</sequence>
<comment type="similarity">
    <text evidence="4 9 10">Belongs to the HisA/HisF family.</text>
</comment>
<dbReference type="InterPro" id="IPR044524">
    <property type="entry name" value="Isoase_HisA-like"/>
</dbReference>
<evidence type="ECO:0000313" key="12">
    <source>
        <dbReference type="EMBL" id="TXC81477.1"/>
    </source>
</evidence>
<dbReference type="GO" id="GO:0005737">
    <property type="term" value="C:cytoplasm"/>
    <property type="evidence" value="ECO:0007669"/>
    <property type="project" value="UniProtKB-SubCell"/>
</dbReference>
<dbReference type="InterPro" id="IPR006062">
    <property type="entry name" value="His_biosynth"/>
</dbReference>
<name>A0A5C6V8U5_9FLAO</name>
<dbReference type="NCBIfam" id="TIGR00007">
    <property type="entry name" value="1-(5-phosphoribosyl)-5-[(5-phosphoribosylamino)methylideneamino]imidazole-4-carboxamide isomerase"/>
    <property type="match status" value="1"/>
</dbReference>
<protein>
    <recommendedName>
        <fullName evidence="9 11">1-(5-phosphoribosyl)-5-[(5-phosphoribosylamino)methylideneamino] imidazole-4-carboxamide isomerase</fullName>
        <ecNumber evidence="9 11">5.3.1.16</ecNumber>
    </recommendedName>
    <alternativeName>
        <fullName evidence="9">Phosphoribosylformimino-5-aminoimidazole carboxamide ribotide isomerase</fullName>
    </alternativeName>
</protein>
<dbReference type="InterPro" id="IPR013785">
    <property type="entry name" value="Aldolase_TIM"/>
</dbReference>
<dbReference type="HAMAP" id="MF_01014">
    <property type="entry name" value="HisA"/>
    <property type="match status" value="1"/>
</dbReference>
<dbReference type="CDD" id="cd04732">
    <property type="entry name" value="HisA"/>
    <property type="match status" value="1"/>
</dbReference>
<dbReference type="Gene3D" id="3.20.20.70">
    <property type="entry name" value="Aldolase class I"/>
    <property type="match status" value="1"/>
</dbReference>
<evidence type="ECO:0000256" key="5">
    <source>
        <dbReference type="ARBA" id="ARBA00022490"/>
    </source>
</evidence>
<evidence type="ECO:0000256" key="7">
    <source>
        <dbReference type="ARBA" id="ARBA00023102"/>
    </source>
</evidence>
<reference evidence="12 13" key="1">
    <citation type="submission" date="2019-08" db="EMBL/GenBank/DDBJ databases">
        <title>Genome of Luteibaculum oceani JCM 18817.</title>
        <authorList>
            <person name="Bowman J.P."/>
        </authorList>
    </citation>
    <scope>NUCLEOTIDE SEQUENCE [LARGE SCALE GENOMIC DNA]</scope>
    <source>
        <strain evidence="12 13">JCM 18817</strain>
    </source>
</reference>
<dbReference type="InterPro" id="IPR006063">
    <property type="entry name" value="HisA_bact_arch"/>
</dbReference>
<dbReference type="InterPro" id="IPR011060">
    <property type="entry name" value="RibuloseP-bd_barrel"/>
</dbReference>
<feature type="active site" description="Proton donor" evidence="9">
    <location>
        <position position="130"/>
    </location>
</feature>
<evidence type="ECO:0000256" key="11">
    <source>
        <dbReference type="RuleBase" id="RU003658"/>
    </source>
</evidence>
<keyword evidence="7 9" id="KW-0368">Histidine biosynthesis</keyword>
<dbReference type="FunFam" id="3.20.20.70:FF:000009">
    <property type="entry name" value="1-(5-phosphoribosyl)-5-[(5-phosphoribosylamino)methylideneamino] imidazole-4-carboxamide isomerase"/>
    <property type="match status" value="1"/>
</dbReference>
<evidence type="ECO:0000313" key="13">
    <source>
        <dbReference type="Proteomes" id="UP000321168"/>
    </source>
</evidence>
<dbReference type="SUPFAM" id="SSF51366">
    <property type="entry name" value="Ribulose-phoshate binding barrel"/>
    <property type="match status" value="1"/>
</dbReference>
<evidence type="ECO:0000256" key="3">
    <source>
        <dbReference type="ARBA" id="ARBA00005133"/>
    </source>
</evidence>
<evidence type="ECO:0000256" key="1">
    <source>
        <dbReference type="ARBA" id="ARBA00000901"/>
    </source>
</evidence>
<feature type="active site" description="Proton acceptor" evidence="9">
    <location>
        <position position="8"/>
    </location>
</feature>
<evidence type="ECO:0000256" key="2">
    <source>
        <dbReference type="ARBA" id="ARBA00004496"/>
    </source>
</evidence>
<comment type="catalytic activity">
    <reaction evidence="1 9 11">
        <text>1-(5-phospho-beta-D-ribosyl)-5-[(5-phospho-beta-D-ribosylamino)methylideneamino]imidazole-4-carboxamide = 5-[(5-phospho-1-deoxy-D-ribulos-1-ylimino)methylamino]-1-(5-phospho-beta-D-ribosyl)imidazole-4-carboxamide</text>
        <dbReference type="Rhea" id="RHEA:15469"/>
        <dbReference type="ChEBI" id="CHEBI:58435"/>
        <dbReference type="ChEBI" id="CHEBI:58525"/>
        <dbReference type="EC" id="5.3.1.16"/>
    </reaction>
</comment>
<comment type="pathway">
    <text evidence="3 9 11">Amino-acid biosynthesis; L-histidine biosynthesis; L-histidine from 5-phospho-alpha-D-ribose 1-diphosphate: step 4/9.</text>
</comment>
<proteinExistence type="inferred from homology"/>
<dbReference type="GO" id="GO:0000162">
    <property type="term" value="P:L-tryptophan biosynthetic process"/>
    <property type="evidence" value="ECO:0007669"/>
    <property type="project" value="TreeGrafter"/>
</dbReference>
<keyword evidence="6 9" id="KW-0028">Amino-acid biosynthesis</keyword>
<comment type="subcellular location">
    <subcellularLocation>
        <location evidence="2 9 11">Cytoplasm</location>
    </subcellularLocation>
</comment>
<dbReference type="Proteomes" id="UP000321168">
    <property type="component" value="Unassembled WGS sequence"/>
</dbReference>
<dbReference type="Pfam" id="PF00977">
    <property type="entry name" value="His_biosynth"/>
    <property type="match status" value="1"/>
</dbReference>
<dbReference type="RefSeq" id="WP_147014206.1">
    <property type="nucleotide sequence ID" value="NZ_VORB01000004.1"/>
</dbReference>
<dbReference type="InterPro" id="IPR023016">
    <property type="entry name" value="HisA/PriA"/>
</dbReference>
<dbReference type="GO" id="GO:0003949">
    <property type="term" value="F:1-(5-phosphoribosyl)-5-[(5-phosphoribosylamino)methylideneamino]imidazole-4-carboxamide isomerase activity"/>
    <property type="evidence" value="ECO:0007669"/>
    <property type="project" value="UniProtKB-UniRule"/>
</dbReference>
<dbReference type="PANTHER" id="PTHR43090:SF2">
    <property type="entry name" value="1-(5-PHOSPHORIBOSYL)-5-[(5-PHOSPHORIBOSYLAMINO)METHYLIDENEAMINO] IMIDAZOLE-4-CARBOXAMIDE ISOMERASE"/>
    <property type="match status" value="1"/>
</dbReference>
<dbReference type="UniPathway" id="UPA00031">
    <property type="reaction ID" value="UER00009"/>
</dbReference>
<dbReference type="GO" id="GO:0000105">
    <property type="term" value="P:L-histidine biosynthetic process"/>
    <property type="evidence" value="ECO:0007669"/>
    <property type="project" value="UniProtKB-UniRule"/>
</dbReference>
<dbReference type="EMBL" id="VORB01000004">
    <property type="protein sequence ID" value="TXC81477.1"/>
    <property type="molecule type" value="Genomic_DNA"/>
</dbReference>
<evidence type="ECO:0000256" key="10">
    <source>
        <dbReference type="RuleBase" id="RU003657"/>
    </source>
</evidence>
<comment type="caution">
    <text evidence="12">The sequence shown here is derived from an EMBL/GenBank/DDBJ whole genome shotgun (WGS) entry which is preliminary data.</text>
</comment>
<dbReference type="AlphaFoldDB" id="A0A5C6V8U5"/>